<gene>
    <name evidence="1" type="ORF">H6G97_40785</name>
</gene>
<dbReference type="EMBL" id="JACJSI010000270">
    <property type="protein sequence ID" value="MBD2535397.1"/>
    <property type="molecule type" value="Genomic_DNA"/>
</dbReference>
<evidence type="ECO:0000313" key="2">
    <source>
        <dbReference type="Proteomes" id="UP000623440"/>
    </source>
</evidence>
<name>A0ABR8E0Y5_9NOSO</name>
<dbReference type="Proteomes" id="UP000623440">
    <property type="component" value="Unassembled WGS sequence"/>
</dbReference>
<sequence length="209" mass="21361">MSGLGFTCWGASVAIAFGFSFCIVDYANAKVTVSTSGLGNAGNITINSDSFSLQNGAQITSVTFGQGNAGTLKVNSADFLTISGNSSNLDSGLFVNSQSTTGTAGDIIVTSPRVTLDNSGTLNAQSASGNGGDINLQTDLLLLRRGAQIPTSASTALTGGNGGNISINTSGILIAVKPVPEPTLPFSVFAIAAFYAAWRLKRKHKQITF</sequence>
<keyword evidence="2" id="KW-1185">Reference proteome</keyword>
<proteinExistence type="predicted"/>
<accession>A0ABR8E0Y5</accession>
<dbReference type="RefSeq" id="WP_190946229.1">
    <property type="nucleotide sequence ID" value="NZ_JACJSI010000270.1"/>
</dbReference>
<organism evidence="1 2">
    <name type="scientific">Nostoc flagelliforme FACHB-838</name>
    <dbReference type="NCBI Taxonomy" id="2692904"/>
    <lineage>
        <taxon>Bacteria</taxon>
        <taxon>Bacillati</taxon>
        <taxon>Cyanobacteriota</taxon>
        <taxon>Cyanophyceae</taxon>
        <taxon>Nostocales</taxon>
        <taxon>Nostocaceae</taxon>
        <taxon>Nostoc</taxon>
    </lineage>
</organism>
<dbReference type="SUPFAM" id="SSF51126">
    <property type="entry name" value="Pectin lyase-like"/>
    <property type="match status" value="1"/>
</dbReference>
<reference evidence="1 2" key="1">
    <citation type="journal article" date="2020" name="ISME J.">
        <title>Comparative genomics reveals insights into cyanobacterial evolution and habitat adaptation.</title>
        <authorList>
            <person name="Chen M.Y."/>
            <person name="Teng W.K."/>
            <person name="Zhao L."/>
            <person name="Hu C.X."/>
            <person name="Zhou Y.K."/>
            <person name="Han B.P."/>
            <person name="Song L.R."/>
            <person name="Shu W.S."/>
        </authorList>
    </citation>
    <scope>NUCLEOTIDE SEQUENCE [LARGE SCALE GENOMIC DNA]</scope>
    <source>
        <strain evidence="1 2">FACHB-838</strain>
    </source>
</reference>
<dbReference type="Gene3D" id="2.160.20.10">
    <property type="entry name" value="Single-stranded right-handed beta-helix, Pectin lyase-like"/>
    <property type="match status" value="1"/>
</dbReference>
<dbReference type="InterPro" id="IPR011050">
    <property type="entry name" value="Pectin_lyase_fold/virulence"/>
</dbReference>
<dbReference type="InterPro" id="IPR012334">
    <property type="entry name" value="Pectin_lyas_fold"/>
</dbReference>
<comment type="caution">
    <text evidence="1">The sequence shown here is derived from an EMBL/GenBank/DDBJ whole genome shotgun (WGS) entry which is preliminary data.</text>
</comment>
<evidence type="ECO:0000313" key="1">
    <source>
        <dbReference type="EMBL" id="MBD2535397.1"/>
    </source>
</evidence>
<protein>
    <submittedName>
        <fullName evidence="1">Uncharacterized protein</fullName>
    </submittedName>
</protein>